<protein>
    <submittedName>
        <fullName evidence="1">Uncharacterized protein</fullName>
    </submittedName>
</protein>
<gene>
    <name evidence="1" type="ORF">B0F90DRAFT_1768576</name>
</gene>
<dbReference type="Proteomes" id="UP001203297">
    <property type="component" value="Unassembled WGS sequence"/>
</dbReference>
<dbReference type="AlphaFoldDB" id="A0AAD4LWR6"/>
<evidence type="ECO:0000313" key="1">
    <source>
        <dbReference type="EMBL" id="KAI0292664.1"/>
    </source>
</evidence>
<dbReference type="EMBL" id="WTXG01000114">
    <property type="protein sequence ID" value="KAI0292664.1"/>
    <property type="molecule type" value="Genomic_DNA"/>
</dbReference>
<evidence type="ECO:0000313" key="2">
    <source>
        <dbReference type="Proteomes" id="UP001203297"/>
    </source>
</evidence>
<organism evidence="1 2">
    <name type="scientific">Multifurca ochricompacta</name>
    <dbReference type="NCBI Taxonomy" id="376703"/>
    <lineage>
        <taxon>Eukaryota</taxon>
        <taxon>Fungi</taxon>
        <taxon>Dikarya</taxon>
        <taxon>Basidiomycota</taxon>
        <taxon>Agaricomycotina</taxon>
        <taxon>Agaricomycetes</taxon>
        <taxon>Russulales</taxon>
        <taxon>Russulaceae</taxon>
        <taxon>Multifurca</taxon>
    </lineage>
</organism>
<accession>A0AAD4LWR6</accession>
<keyword evidence="2" id="KW-1185">Reference proteome</keyword>
<sequence>MVRRDRDINVVVSPYFIQLRFQVQQSVHKTVFEYLHKGVRLPVLIHGYMIGVIPLANKRELGNLIHSK</sequence>
<name>A0AAD4LWR6_9AGAM</name>
<comment type="caution">
    <text evidence="1">The sequence shown here is derived from an EMBL/GenBank/DDBJ whole genome shotgun (WGS) entry which is preliminary data.</text>
</comment>
<proteinExistence type="predicted"/>
<reference evidence="1" key="1">
    <citation type="journal article" date="2022" name="New Phytol.">
        <title>Evolutionary transition to the ectomycorrhizal habit in the genomes of a hyperdiverse lineage of mushroom-forming fungi.</title>
        <authorList>
            <person name="Looney B."/>
            <person name="Miyauchi S."/>
            <person name="Morin E."/>
            <person name="Drula E."/>
            <person name="Courty P.E."/>
            <person name="Kohler A."/>
            <person name="Kuo A."/>
            <person name="LaButti K."/>
            <person name="Pangilinan J."/>
            <person name="Lipzen A."/>
            <person name="Riley R."/>
            <person name="Andreopoulos W."/>
            <person name="He G."/>
            <person name="Johnson J."/>
            <person name="Nolan M."/>
            <person name="Tritt A."/>
            <person name="Barry K.W."/>
            <person name="Grigoriev I.V."/>
            <person name="Nagy L.G."/>
            <person name="Hibbett D."/>
            <person name="Henrissat B."/>
            <person name="Matheny P.B."/>
            <person name="Labbe J."/>
            <person name="Martin F.M."/>
        </authorList>
    </citation>
    <scope>NUCLEOTIDE SEQUENCE</scope>
    <source>
        <strain evidence="1">BPL690</strain>
    </source>
</reference>